<accession>A0A4S8ML87</accession>
<proteinExistence type="predicted"/>
<dbReference type="EMBL" id="ML179065">
    <property type="protein sequence ID" value="THV03608.1"/>
    <property type="molecule type" value="Genomic_DNA"/>
</dbReference>
<dbReference type="InterPro" id="IPR013702">
    <property type="entry name" value="FIST_domain_N"/>
</dbReference>
<feature type="non-terminal residue" evidence="2">
    <location>
        <position position="414"/>
    </location>
</feature>
<reference evidence="2 3" key="1">
    <citation type="journal article" date="2019" name="Nat. Ecol. Evol.">
        <title>Megaphylogeny resolves global patterns of mushroom evolution.</title>
        <authorList>
            <person name="Varga T."/>
            <person name="Krizsan K."/>
            <person name="Foldi C."/>
            <person name="Dima B."/>
            <person name="Sanchez-Garcia M."/>
            <person name="Sanchez-Ramirez S."/>
            <person name="Szollosi G.J."/>
            <person name="Szarkandi J.G."/>
            <person name="Papp V."/>
            <person name="Albert L."/>
            <person name="Andreopoulos W."/>
            <person name="Angelini C."/>
            <person name="Antonin V."/>
            <person name="Barry K.W."/>
            <person name="Bougher N.L."/>
            <person name="Buchanan P."/>
            <person name="Buyck B."/>
            <person name="Bense V."/>
            <person name="Catcheside P."/>
            <person name="Chovatia M."/>
            <person name="Cooper J."/>
            <person name="Damon W."/>
            <person name="Desjardin D."/>
            <person name="Finy P."/>
            <person name="Geml J."/>
            <person name="Haridas S."/>
            <person name="Hughes K."/>
            <person name="Justo A."/>
            <person name="Karasinski D."/>
            <person name="Kautmanova I."/>
            <person name="Kiss B."/>
            <person name="Kocsube S."/>
            <person name="Kotiranta H."/>
            <person name="LaButti K.M."/>
            <person name="Lechner B.E."/>
            <person name="Liimatainen K."/>
            <person name="Lipzen A."/>
            <person name="Lukacs Z."/>
            <person name="Mihaltcheva S."/>
            <person name="Morgado L.N."/>
            <person name="Niskanen T."/>
            <person name="Noordeloos M.E."/>
            <person name="Ohm R.A."/>
            <person name="Ortiz-Santana B."/>
            <person name="Ovrebo C."/>
            <person name="Racz N."/>
            <person name="Riley R."/>
            <person name="Savchenko A."/>
            <person name="Shiryaev A."/>
            <person name="Soop K."/>
            <person name="Spirin V."/>
            <person name="Szebenyi C."/>
            <person name="Tomsovsky M."/>
            <person name="Tulloss R.E."/>
            <person name="Uehling J."/>
            <person name="Grigoriev I.V."/>
            <person name="Vagvolgyi C."/>
            <person name="Papp T."/>
            <person name="Martin F.M."/>
            <person name="Miettinen O."/>
            <person name="Hibbett D.S."/>
            <person name="Nagy L.G."/>
        </authorList>
    </citation>
    <scope>NUCLEOTIDE SEQUENCE [LARGE SCALE GENOMIC DNA]</scope>
    <source>
        <strain evidence="2 3">CBS 962.96</strain>
    </source>
</reference>
<name>A0A4S8ML87_DENBC</name>
<dbReference type="Proteomes" id="UP000297245">
    <property type="component" value="Unassembled WGS sequence"/>
</dbReference>
<feature type="non-terminal residue" evidence="2">
    <location>
        <position position="1"/>
    </location>
</feature>
<evidence type="ECO:0000313" key="2">
    <source>
        <dbReference type="EMBL" id="THV03608.1"/>
    </source>
</evidence>
<feature type="domain" description="FIST" evidence="1">
    <location>
        <begin position="29"/>
        <end position="254"/>
    </location>
</feature>
<evidence type="ECO:0000259" key="1">
    <source>
        <dbReference type="Pfam" id="PF08495"/>
    </source>
</evidence>
<dbReference type="OrthoDB" id="10251508at2759"/>
<sequence>TIISRSPANVLKHIDRFKKSVKTPSASVLFTISPPSNSSDLSDLVDALTVWPNANTIGCITAPTHSDAVTCSIALFDSRKAVPFRSTIPGCEQTQVGRWHSFRKPQSQESSLNVASLLEKREQGKNWDDLWSTGGHEDIVLPEELKSVDPSRVRDIFYFSDRSPEGLSFALNASFPRTNALGLLASSTPFITGRSVTLFHNEHIYDSGAVGIALTNDNNVDSRYAFHLPSGLEALGETMVVTDFEGNLINTLNNANPTQLLLSAIRRAGIDTTSSNAMTFKDDSEFYLATIQSPTKNANEFYQLHSITAGDPSRGTISLNTQSSSPPVGTLVRFFYRPCLIPSTLLNTYAAISDKNPARSTLAFSVAPHSTLSEQNPRVGSHDTNAEPLFMGNTFLAASENGFVLSRRREYSPE</sequence>
<gene>
    <name evidence="2" type="ORF">K435DRAFT_621752</name>
</gene>
<keyword evidence="3" id="KW-1185">Reference proteome</keyword>
<dbReference type="Pfam" id="PF08495">
    <property type="entry name" value="FIST"/>
    <property type="match status" value="1"/>
</dbReference>
<organism evidence="2 3">
    <name type="scientific">Dendrothele bispora (strain CBS 962.96)</name>
    <dbReference type="NCBI Taxonomy" id="1314807"/>
    <lineage>
        <taxon>Eukaryota</taxon>
        <taxon>Fungi</taxon>
        <taxon>Dikarya</taxon>
        <taxon>Basidiomycota</taxon>
        <taxon>Agaricomycotina</taxon>
        <taxon>Agaricomycetes</taxon>
        <taxon>Agaricomycetidae</taxon>
        <taxon>Agaricales</taxon>
        <taxon>Agaricales incertae sedis</taxon>
        <taxon>Dendrothele</taxon>
    </lineage>
</organism>
<evidence type="ECO:0000313" key="3">
    <source>
        <dbReference type="Proteomes" id="UP000297245"/>
    </source>
</evidence>
<dbReference type="AlphaFoldDB" id="A0A4S8ML87"/>
<protein>
    <recommendedName>
        <fullName evidence="1">FIST domain-containing protein</fullName>
    </recommendedName>
</protein>